<dbReference type="RefSeq" id="WP_021832752.1">
    <property type="nucleotide sequence ID" value="NZ_CAQL01000366.1"/>
</dbReference>
<organism evidence="1 2">
    <name type="scientific">Crocosphaera watsonii WH 0005</name>
    <dbReference type="NCBI Taxonomy" id="423472"/>
    <lineage>
        <taxon>Bacteria</taxon>
        <taxon>Bacillati</taxon>
        <taxon>Cyanobacteriota</taxon>
        <taxon>Cyanophyceae</taxon>
        <taxon>Oscillatoriophycideae</taxon>
        <taxon>Chroococcales</taxon>
        <taxon>Aphanothecaceae</taxon>
        <taxon>Crocosphaera</taxon>
    </lineage>
</organism>
<accession>T2IRF8</accession>
<reference evidence="1 2" key="1">
    <citation type="submission" date="2013-01" db="EMBL/GenBank/DDBJ databases">
        <authorList>
            <person name="Bench S."/>
        </authorList>
    </citation>
    <scope>NUCLEOTIDE SEQUENCE [LARGE SCALE GENOMIC DNA]</scope>
    <source>
        <strain evidence="1 2">WH 0005</strain>
    </source>
</reference>
<name>T2IRF8_CROWT</name>
<dbReference type="AlphaFoldDB" id="T2IRF8"/>
<sequence>MNKKSLTIITTLLIPISTLLPIIKSEAVIPKSAKVTEIIGRNTMTLRRKSGRNGPVSLKSVMRLWDKLIMNPSQKNPKLFTELEFYDQKDKPLNLKLLAGIENNLRTNYYLPCNVDAPDSFIIAWENPITRRLGCKKGIKVKSGERRKSNNNTTEIVASINPFIGQNKIYQWRYCSVVDETGKGWLGFKSRRKNPCSKPLKECEETGEGTCTELTIDDWNTDEANVIASMECDNNQEFITTGTGQDIKEKSEKLWQDAATQGAVFCGFHVFSEDEIIVTPNPIKDQAIVEVGEVDACLRFQVSSGEITLNSYRDPQGFTLQSGNQYDYCLDNKPDSLSNFNPTNESIAMQIFFAKERGYQFCNELQENGGQEGLKRTIQLTANKGTIELDYNMYSIPDSVIVTYEGKELVRKENISGSDSLSIPFQGKSGQVTVEIVGNQDKSGTRWNYNLKCPQ</sequence>
<evidence type="ECO:0000313" key="2">
    <source>
        <dbReference type="Proteomes" id="UP000017981"/>
    </source>
</evidence>
<dbReference type="Proteomes" id="UP000017981">
    <property type="component" value="Unassembled WGS sequence"/>
</dbReference>
<protein>
    <submittedName>
        <fullName evidence="1">Uncharacterized protein</fullName>
    </submittedName>
</protein>
<dbReference type="GeneID" id="88764067"/>
<reference evidence="1 2" key="2">
    <citation type="submission" date="2013-09" db="EMBL/GenBank/DDBJ databases">
        <title>Whole genome comparison of six Crocosphaera watsonii strains with differing phenotypes.</title>
        <authorList>
            <person name="Bench S.R."/>
            <person name="Heller P."/>
            <person name="Frank I."/>
            <person name="Arciniega M."/>
            <person name="Shilova I.N."/>
            <person name="Zehr J.P."/>
        </authorList>
    </citation>
    <scope>NUCLEOTIDE SEQUENCE [LARGE SCALE GENOMIC DNA]</scope>
    <source>
        <strain evidence="1 2">WH 0005</strain>
    </source>
</reference>
<proteinExistence type="predicted"/>
<comment type="caution">
    <text evidence="1">The sequence shown here is derived from an EMBL/GenBank/DDBJ whole genome shotgun (WGS) entry which is preliminary data.</text>
</comment>
<gene>
    <name evidence="1" type="ORF">CWATWH0005_4557</name>
</gene>
<evidence type="ECO:0000313" key="1">
    <source>
        <dbReference type="EMBL" id="CCQ55347.1"/>
    </source>
</evidence>
<dbReference type="EMBL" id="CAQL01000366">
    <property type="protein sequence ID" value="CCQ55347.1"/>
    <property type="molecule type" value="Genomic_DNA"/>
</dbReference>